<evidence type="ECO:0000313" key="3">
    <source>
        <dbReference type="Proteomes" id="UP001174909"/>
    </source>
</evidence>
<evidence type="ECO:0000256" key="1">
    <source>
        <dbReference type="SAM" id="MobiDB-lite"/>
    </source>
</evidence>
<feature type="compositionally biased region" description="Basic residues" evidence="1">
    <location>
        <begin position="570"/>
        <end position="588"/>
    </location>
</feature>
<dbReference type="SUPFAM" id="SSF52540">
    <property type="entry name" value="P-loop containing nucleoside triphosphate hydrolases"/>
    <property type="match status" value="1"/>
</dbReference>
<feature type="compositionally biased region" description="Basic residues" evidence="1">
    <location>
        <begin position="365"/>
        <end position="374"/>
    </location>
</feature>
<dbReference type="GO" id="GO:0005525">
    <property type="term" value="F:GTP binding"/>
    <property type="evidence" value="ECO:0007669"/>
    <property type="project" value="InterPro"/>
</dbReference>
<feature type="compositionally biased region" description="Acidic residues" evidence="1">
    <location>
        <begin position="501"/>
        <end position="513"/>
    </location>
</feature>
<dbReference type="GO" id="GO:0005634">
    <property type="term" value="C:nucleus"/>
    <property type="evidence" value="ECO:0007669"/>
    <property type="project" value="TreeGrafter"/>
</dbReference>
<dbReference type="PANTHER" id="PTHR14932">
    <property type="entry name" value="RAS GTPASE-RELATED"/>
    <property type="match status" value="1"/>
</dbReference>
<proteinExistence type="predicted"/>
<dbReference type="PANTHER" id="PTHR14932:SF1">
    <property type="entry name" value="RAB-LIKE PROTEIN 6"/>
    <property type="match status" value="1"/>
</dbReference>
<feature type="compositionally biased region" description="Basic residues" evidence="1">
    <location>
        <begin position="649"/>
        <end position="658"/>
    </location>
</feature>
<keyword evidence="3" id="KW-1185">Reference proteome</keyword>
<dbReference type="Gene3D" id="3.40.50.300">
    <property type="entry name" value="P-loop containing nucleotide triphosphate hydrolases"/>
    <property type="match status" value="1"/>
</dbReference>
<feature type="compositionally biased region" description="Low complexity" evidence="1">
    <location>
        <begin position="338"/>
        <end position="353"/>
    </location>
</feature>
<reference evidence="2" key="1">
    <citation type="submission" date="2023-03" db="EMBL/GenBank/DDBJ databases">
        <authorList>
            <person name="Steffen K."/>
            <person name="Cardenas P."/>
        </authorList>
    </citation>
    <scope>NUCLEOTIDE SEQUENCE</scope>
</reference>
<feature type="compositionally biased region" description="Pro residues" evidence="1">
    <location>
        <begin position="325"/>
        <end position="337"/>
    </location>
</feature>
<evidence type="ECO:0000313" key="2">
    <source>
        <dbReference type="EMBL" id="CAI8022878.1"/>
    </source>
</evidence>
<dbReference type="Pfam" id="PF08477">
    <property type="entry name" value="Roc"/>
    <property type="match status" value="1"/>
</dbReference>
<dbReference type="GO" id="GO:0005829">
    <property type="term" value="C:cytosol"/>
    <property type="evidence" value="ECO:0007669"/>
    <property type="project" value="TreeGrafter"/>
</dbReference>
<dbReference type="InterPro" id="IPR027417">
    <property type="entry name" value="P-loop_NTPase"/>
</dbReference>
<feature type="compositionally biased region" description="Acidic residues" evidence="1">
    <location>
        <begin position="419"/>
        <end position="431"/>
    </location>
</feature>
<protein>
    <submittedName>
        <fullName evidence="2">Rab-like protein 6</fullName>
    </submittedName>
</protein>
<feature type="compositionally biased region" description="Basic and acidic residues" evidence="1">
    <location>
        <begin position="519"/>
        <end position="528"/>
    </location>
</feature>
<dbReference type="InterPro" id="IPR040385">
    <property type="entry name" value="RABL6"/>
</dbReference>
<dbReference type="Proteomes" id="UP001174909">
    <property type="component" value="Unassembled WGS sequence"/>
</dbReference>
<dbReference type="EMBL" id="CASHTH010001979">
    <property type="protein sequence ID" value="CAI8022878.1"/>
    <property type="molecule type" value="Genomic_DNA"/>
</dbReference>
<dbReference type="SMART" id="SM00175">
    <property type="entry name" value="RAB"/>
    <property type="match status" value="1"/>
</dbReference>
<comment type="caution">
    <text evidence="2">The sequence shown here is derived from an EMBL/GenBank/DDBJ whole genome shotgun (WGS) entry which is preliminary data.</text>
</comment>
<name>A0AA35S582_GEOBA</name>
<gene>
    <name evidence="2" type="ORF">GBAR_LOCUS13391</name>
</gene>
<feature type="region of interest" description="Disordered" evidence="1">
    <location>
        <begin position="321"/>
        <end position="379"/>
    </location>
</feature>
<organism evidence="2 3">
    <name type="scientific">Geodia barretti</name>
    <name type="common">Barrett's horny sponge</name>
    <dbReference type="NCBI Taxonomy" id="519541"/>
    <lineage>
        <taxon>Eukaryota</taxon>
        <taxon>Metazoa</taxon>
        <taxon>Porifera</taxon>
        <taxon>Demospongiae</taxon>
        <taxon>Heteroscleromorpha</taxon>
        <taxon>Tetractinellida</taxon>
        <taxon>Astrophorina</taxon>
        <taxon>Geodiidae</taxon>
        <taxon>Geodia</taxon>
    </lineage>
</organism>
<accession>A0AA35S582</accession>
<feature type="region of interest" description="Disordered" evidence="1">
    <location>
        <begin position="414"/>
        <end position="667"/>
    </location>
</feature>
<feature type="compositionally biased region" description="Acidic residues" evidence="1">
    <location>
        <begin position="619"/>
        <end position="629"/>
    </location>
</feature>
<dbReference type="AlphaFoldDB" id="A0AA35S582"/>
<sequence length="667" mass="75239">MGNEHGKAGGGTATPAGIQSMDEALQKRFAKGIQFNMKIVLKGDRNTGKTCLFNRMGGKPFQEAYIPTMEIQVTSILWSYKVTSDTVKVEVWDVVDKGKVHKKEAKGGLKIFNTTPDEEEEEEGEGEGGKKVLDATFLNVYKGCNGVVLVFDMTKMWTWKYVERELPKVPFDIPVIVLGNFKDLGEHRVITRDEIRVFLRSVRPDGSSEILYAESSMKNAFGLMHLHKFLSVPFLQMQQDMLLQQIKVSREQMLAARDELSTASTTEDQNYDMFLARLQQAAEQRRKKAQQQREEESDLCLHGSLENQYLVPRVGWNLSGLPSADPLPPPLPPPTRGPHPLQASPRRQQSSSRALRRRNQDSRTFSRRPPRTRRNQSLTKTRFQCLGYVEPVSAPPLTSRSLYLMETWTPSWRRREVDEGGESEEDEEDESETHPVVARDEDLSSLDEEEAATPPSPPKPISQEPSPVVVRQNDSSSQEPSPVVRRDKPIKRLKSAKEVELTESEEEEEEEENTVPRSTVRDKQRDIELFWGKTGAEGAKDEDEAKPKAKAKSGGLLLEWAVPEQSRPNPSRRRSPRRVHPMSRRGGRRGGESRRRRGPADILQPTVAKGGRGGGGGEVGEEAGEEPEDTSSHKKTRRHRDRTSSDGTKHKKKHKSRNSAKDADQTF</sequence>
<dbReference type="PRINTS" id="PR00449">
    <property type="entry name" value="RASTRNSFRMNG"/>
</dbReference>
<dbReference type="PROSITE" id="PS51419">
    <property type="entry name" value="RAB"/>
    <property type="match status" value="1"/>
</dbReference>